<dbReference type="InterPro" id="IPR051202">
    <property type="entry name" value="Peptidase_C40"/>
</dbReference>
<dbReference type="PANTHER" id="PTHR47053:SF1">
    <property type="entry name" value="MUREIN DD-ENDOPEPTIDASE MEPH-RELATED"/>
    <property type="match status" value="1"/>
</dbReference>
<dbReference type="AlphaFoldDB" id="A0A136Q3E0"/>
<dbReference type="STRING" id="626937.HMPREF3293_02313"/>
<evidence type="ECO:0000259" key="7">
    <source>
        <dbReference type="PROSITE" id="PS51935"/>
    </source>
</evidence>
<feature type="domain" description="NlpC/P60" evidence="7">
    <location>
        <begin position="274"/>
        <end position="400"/>
    </location>
</feature>
<evidence type="ECO:0000256" key="6">
    <source>
        <dbReference type="SAM" id="Phobius"/>
    </source>
</evidence>
<dbReference type="InterPro" id="IPR000064">
    <property type="entry name" value="NLP_P60_dom"/>
</dbReference>
<keyword evidence="2" id="KW-0645">Protease</keyword>
<evidence type="ECO:0000313" key="8">
    <source>
        <dbReference type="EMBL" id="KXK65056.1"/>
    </source>
</evidence>
<comment type="caution">
    <text evidence="8">The sequence shown here is derived from an EMBL/GenBank/DDBJ whole genome shotgun (WGS) entry which is preliminary data.</text>
</comment>
<keyword evidence="6" id="KW-0812">Transmembrane</keyword>
<evidence type="ECO:0000256" key="4">
    <source>
        <dbReference type="ARBA" id="ARBA00022807"/>
    </source>
</evidence>
<dbReference type="InterPro" id="IPR036365">
    <property type="entry name" value="PGBD-like_sf"/>
</dbReference>
<comment type="similarity">
    <text evidence="1">Belongs to the peptidase C40 family.</text>
</comment>
<dbReference type="PATRIC" id="fig|626937.4.peg.2272"/>
<reference evidence="8 9" key="1">
    <citation type="submission" date="2016-02" db="EMBL/GenBank/DDBJ databases">
        <authorList>
            <person name="Wen L."/>
            <person name="He K."/>
            <person name="Yang H."/>
        </authorList>
    </citation>
    <scope>NUCLEOTIDE SEQUENCE [LARGE SCALE GENOMIC DNA]</scope>
    <source>
        <strain evidence="8 9">DSM 22607</strain>
    </source>
</reference>
<keyword evidence="3" id="KW-0378">Hydrolase</keyword>
<dbReference type="SUPFAM" id="SSF54001">
    <property type="entry name" value="Cysteine proteinases"/>
    <property type="match status" value="1"/>
</dbReference>
<organism evidence="8 9">
    <name type="scientific">Christensenella minuta</name>
    <dbReference type="NCBI Taxonomy" id="626937"/>
    <lineage>
        <taxon>Bacteria</taxon>
        <taxon>Bacillati</taxon>
        <taxon>Bacillota</taxon>
        <taxon>Clostridia</taxon>
        <taxon>Christensenellales</taxon>
        <taxon>Christensenellaceae</taxon>
        <taxon>Christensenella</taxon>
    </lineage>
</organism>
<dbReference type="InterPro" id="IPR036366">
    <property type="entry name" value="PGBDSf"/>
</dbReference>
<dbReference type="Pfam" id="PF00877">
    <property type="entry name" value="NLPC_P60"/>
    <property type="match status" value="1"/>
</dbReference>
<keyword evidence="4" id="KW-0788">Thiol protease</keyword>
<dbReference type="InterPro" id="IPR038765">
    <property type="entry name" value="Papain-like_cys_pep_sf"/>
</dbReference>
<protein>
    <submittedName>
        <fullName evidence="8">Peptidoglycan binding domain protein</fullName>
    </submittedName>
</protein>
<dbReference type="SUPFAM" id="SSF47090">
    <property type="entry name" value="PGBD-like"/>
    <property type="match status" value="2"/>
</dbReference>
<proteinExistence type="inferred from homology"/>
<sequence>MLQLFQYPEGVDGVRRKFIKVRRHTYYPFSLRVKRFFLNIKDKMSRMSKTKRWTMTGSVCGVAVVVVLLFAFGVFGNVPFFSSNTSAANADNTLPADEPLTAVAEPAPSPTPQPTPEPTPDPTLKEGMEGPEIQTLQQRLMDLGYLDIDETTQYYGPATAGAISFFQRQHGLEQDGVCGPQTLAVIYTDEAKPYTLLEGTSGDDVDLLQERLQELGYLGKATGYYGTETVDAVKRFQERNDLGVDGKTGEMTLALIYSADAKATPEKEAEIQRKGNIDTFISVAEEQLGCPYIWGASGPNSFDCSGLVTYCLRQAGSSTGRLNAAGFSQNSAWEKISFDNLQRGDLIFYSNNAGTRVGHVGIVVGDGMMIDASSSNGKVVHRSYDTSYWRNHFVCGRRPW</sequence>
<evidence type="ECO:0000256" key="2">
    <source>
        <dbReference type="ARBA" id="ARBA00022670"/>
    </source>
</evidence>
<evidence type="ECO:0000313" key="9">
    <source>
        <dbReference type="Proteomes" id="UP000070366"/>
    </source>
</evidence>
<dbReference type="GO" id="GO:0008234">
    <property type="term" value="F:cysteine-type peptidase activity"/>
    <property type="evidence" value="ECO:0007669"/>
    <property type="project" value="UniProtKB-KW"/>
</dbReference>
<dbReference type="Gene3D" id="1.10.101.10">
    <property type="entry name" value="PGBD-like superfamily/PGBD"/>
    <property type="match status" value="2"/>
</dbReference>
<keyword evidence="6" id="KW-0472">Membrane</keyword>
<dbReference type="GO" id="GO:0006508">
    <property type="term" value="P:proteolysis"/>
    <property type="evidence" value="ECO:0007669"/>
    <property type="project" value="UniProtKB-KW"/>
</dbReference>
<dbReference type="EMBL" id="LSZW01000063">
    <property type="protein sequence ID" value="KXK65056.1"/>
    <property type="molecule type" value="Genomic_DNA"/>
</dbReference>
<dbReference type="InterPro" id="IPR002477">
    <property type="entry name" value="Peptidoglycan-bd-like"/>
</dbReference>
<evidence type="ECO:0000256" key="5">
    <source>
        <dbReference type="SAM" id="MobiDB-lite"/>
    </source>
</evidence>
<keyword evidence="6" id="KW-1133">Transmembrane helix</keyword>
<dbReference type="Gene3D" id="3.90.1720.10">
    <property type="entry name" value="endopeptidase domain like (from Nostoc punctiforme)"/>
    <property type="match status" value="1"/>
</dbReference>
<feature type="region of interest" description="Disordered" evidence="5">
    <location>
        <begin position="101"/>
        <end position="128"/>
    </location>
</feature>
<feature type="transmembrane region" description="Helical" evidence="6">
    <location>
        <begin position="53"/>
        <end position="75"/>
    </location>
</feature>
<evidence type="ECO:0000256" key="1">
    <source>
        <dbReference type="ARBA" id="ARBA00007074"/>
    </source>
</evidence>
<dbReference type="PANTHER" id="PTHR47053">
    <property type="entry name" value="MUREIN DD-ENDOPEPTIDASE MEPH-RELATED"/>
    <property type="match status" value="1"/>
</dbReference>
<keyword evidence="9" id="KW-1185">Reference proteome</keyword>
<gene>
    <name evidence="8" type="ORF">HMPREF3293_02313</name>
</gene>
<accession>A0A136Q3E0</accession>
<dbReference type="Proteomes" id="UP000070366">
    <property type="component" value="Unassembled WGS sequence"/>
</dbReference>
<feature type="compositionally biased region" description="Pro residues" evidence="5">
    <location>
        <begin position="107"/>
        <end position="121"/>
    </location>
</feature>
<dbReference type="PROSITE" id="PS51935">
    <property type="entry name" value="NLPC_P60"/>
    <property type="match status" value="1"/>
</dbReference>
<name>A0A136Q3E0_9FIRM</name>
<evidence type="ECO:0000256" key="3">
    <source>
        <dbReference type="ARBA" id="ARBA00022801"/>
    </source>
</evidence>
<dbReference type="Pfam" id="PF01471">
    <property type="entry name" value="PG_binding_1"/>
    <property type="match status" value="2"/>
</dbReference>